<keyword evidence="3" id="KW-1003">Cell membrane</keyword>
<proteinExistence type="inferred from homology"/>
<sequence>MRRVAHWLRRFLRAIAGLGVLAYALAALVTVADILGRQVGVPIDGVVDLVQLFVMAGAWLVMPYAFMAGAHVGVDFLVGALPAAPAAALRLIAATLAFTLLALMLWQGVLTYETRTMFGDRSQQLGIPIAWYWWPLLAGLALSLLGVALAGAESSDAKAKQ</sequence>
<dbReference type="InterPro" id="IPR055348">
    <property type="entry name" value="DctQ"/>
</dbReference>
<evidence type="ECO:0000256" key="1">
    <source>
        <dbReference type="ARBA" id="ARBA00004651"/>
    </source>
</evidence>
<feature type="domain" description="Tripartite ATP-independent periplasmic transporters DctQ component" evidence="8">
    <location>
        <begin position="27"/>
        <end position="146"/>
    </location>
</feature>
<evidence type="ECO:0000313" key="10">
    <source>
        <dbReference type="Proteomes" id="UP000503336"/>
    </source>
</evidence>
<dbReference type="AlphaFoldDB" id="A0A7L5BV67"/>
<feature type="transmembrane region" description="Helical" evidence="7">
    <location>
        <begin position="52"/>
        <end position="77"/>
    </location>
</feature>
<feature type="transmembrane region" description="Helical" evidence="7">
    <location>
        <begin position="12"/>
        <end position="32"/>
    </location>
</feature>
<feature type="transmembrane region" description="Helical" evidence="7">
    <location>
        <begin position="89"/>
        <end position="109"/>
    </location>
</feature>
<evidence type="ECO:0000256" key="5">
    <source>
        <dbReference type="ARBA" id="ARBA00022989"/>
    </source>
</evidence>
<evidence type="ECO:0000256" key="2">
    <source>
        <dbReference type="ARBA" id="ARBA00022448"/>
    </source>
</evidence>
<dbReference type="EMBL" id="CP049056">
    <property type="protein sequence ID" value="QIE54066.1"/>
    <property type="molecule type" value="Genomic_DNA"/>
</dbReference>
<keyword evidence="7" id="KW-0997">Cell inner membrane</keyword>
<dbReference type="Proteomes" id="UP000503336">
    <property type="component" value="Chromosome"/>
</dbReference>
<comment type="subunit">
    <text evidence="7">The complex comprises the extracytoplasmic solute receptor protein and the two transmembrane proteins.</text>
</comment>
<keyword evidence="4 7" id="KW-0812">Transmembrane</keyword>
<accession>A0A7L5BV67</accession>
<dbReference type="GO" id="GO:0022857">
    <property type="term" value="F:transmembrane transporter activity"/>
    <property type="evidence" value="ECO:0007669"/>
    <property type="project" value="UniProtKB-UniRule"/>
</dbReference>
<evidence type="ECO:0000259" key="8">
    <source>
        <dbReference type="Pfam" id="PF04290"/>
    </source>
</evidence>
<keyword evidence="5 7" id="KW-1133">Transmembrane helix</keyword>
<gene>
    <name evidence="9" type="ORF">G5B40_00580</name>
</gene>
<comment type="subcellular location">
    <subcellularLocation>
        <location evidence="7">Cell inner membrane</location>
        <topology evidence="7">Multi-pass membrane protein</topology>
    </subcellularLocation>
    <subcellularLocation>
        <location evidence="1">Cell membrane</location>
        <topology evidence="1">Multi-pass membrane protein</topology>
    </subcellularLocation>
</comment>
<keyword evidence="10" id="KW-1185">Reference proteome</keyword>
<evidence type="ECO:0000256" key="6">
    <source>
        <dbReference type="ARBA" id="ARBA00023136"/>
    </source>
</evidence>
<reference evidence="9 10" key="1">
    <citation type="submission" date="2020-02" db="EMBL/GenBank/DDBJ databases">
        <title>complete genome sequence of Rhodobacteraceae bacterium.</title>
        <authorList>
            <person name="Park J."/>
            <person name="Kim Y.-S."/>
            <person name="Kim K.-H."/>
        </authorList>
    </citation>
    <scope>NUCLEOTIDE SEQUENCE [LARGE SCALE GENOMIC DNA]</scope>
    <source>
        <strain evidence="9 10">RR4-56</strain>
    </source>
</reference>
<keyword evidence="6 7" id="KW-0472">Membrane</keyword>
<protein>
    <recommendedName>
        <fullName evidence="7">TRAP transporter small permease protein</fullName>
    </recommendedName>
</protein>
<dbReference type="GO" id="GO:0005886">
    <property type="term" value="C:plasma membrane"/>
    <property type="evidence" value="ECO:0007669"/>
    <property type="project" value="UniProtKB-SubCell"/>
</dbReference>
<evidence type="ECO:0000256" key="3">
    <source>
        <dbReference type="ARBA" id="ARBA00022475"/>
    </source>
</evidence>
<organism evidence="9 10">
    <name type="scientific">Pikeienuella piscinae</name>
    <dbReference type="NCBI Taxonomy" id="2748098"/>
    <lineage>
        <taxon>Bacteria</taxon>
        <taxon>Pseudomonadati</taxon>
        <taxon>Pseudomonadota</taxon>
        <taxon>Alphaproteobacteria</taxon>
        <taxon>Rhodobacterales</taxon>
        <taxon>Paracoccaceae</taxon>
        <taxon>Pikeienuella</taxon>
    </lineage>
</organism>
<dbReference type="RefSeq" id="WP_165093721.1">
    <property type="nucleotide sequence ID" value="NZ_CP049056.1"/>
</dbReference>
<evidence type="ECO:0000256" key="7">
    <source>
        <dbReference type="RuleBase" id="RU369079"/>
    </source>
</evidence>
<name>A0A7L5BV67_9RHOB</name>
<evidence type="ECO:0000313" key="9">
    <source>
        <dbReference type="EMBL" id="QIE54066.1"/>
    </source>
</evidence>
<keyword evidence="2 7" id="KW-0813">Transport</keyword>
<feature type="transmembrane region" description="Helical" evidence="7">
    <location>
        <begin position="129"/>
        <end position="152"/>
    </location>
</feature>
<dbReference type="Pfam" id="PF04290">
    <property type="entry name" value="DctQ"/>
    <property type="match status" value="1"/>
</dbReference>
<evidence type="ECO:0000256" key="4">
    <source>
        <dbReference type="ARBA" id="ARBA00022692"/>
    </source>
</evidence>
<comment type="function">
    <text evidence="7">Part of the tripartite ATP-independent periplasmic (TRAP) transport system.</text>
</comment>
<dbReference type="KEGG" id="hdh:G5B40_00580"/>
<comment type="similarity">
    <text evidence="7">Belongs to the TRAP transporter small permease family.</text>
</comment>